<dbReference type="PANTHER" id="PTHR28110">
    <property type="entry name" value="TRANSMEMBRANE PROTEIN"/>
    <property type="match status" value="1"/>
</dbReference>
<dbReference type="InterPro" id="IPR055323">
    <property type="entry name" value="C57A10.07/YOR238W"/>
</dbReference>
<dbReference type="Gene3D" id="1.10.3520.10">
    <property type="entry name" value="Glycolipid transfer protein"/>
    <property type="match status" value="1"/>
</dbReference>
<dbReference type="STRING" id="981085.W9SU28"/>
<organism evidence="2 3">
    <name type="scientific">Morus notabilis</name>
    <dbReference type="NCBI Taxonomy" id="981085"/>
    <lineage>
        <taxon>Eukaryota</taxon>
        <taxon>Viridiplantae</taxon>
        <taxon>Streptophyta</taxon>
        <taxon>Embryophyta</taxon>
        <taxon>Tracheophyta</taxon>
        <taxon>Spermatophyta</taxon>
        <taxon>Magnoliopsida</taxon>
        <taxon>eudicotyledons</taxon>
        <taxon>Gunneridae</taxon>
        <taxon>Pentapetalae</taxon>
        <taxon>rosids</taxon>
        <taxon>fabids</taxon>
        <taxon>Rosales</taxon>
        <taxon>Moraceae</taxon>
        <taxon>Moreae</taxon>
        <taxon>Morus</taxon>
    </lineage>
</organism>
<keyword evidence="3" id="KW-1185">Reference proteome</keyword>
<evidence type="ECO:0000313" key="3">
    <source>
        <dbReference type="Proteomes" id="UP000030645"/>
    </source>
</evidence>
<dbReference type="GO" id="GO:0120013">
    <property type="term" value="F:lipid transfer activity"/>
    <property type="evidence" value="ECO:0007669"/>
    <property type="project" value="InterPro"/>
</dbReference>
<dbReference type="PANTHER" id="PTHR28110:SF1">
    <property type="entry name" value="TRANSMEMBRANE PROTEIN"/>
    <property type="match status" value="1"/>
</dbReference>
<dbReference type="Proteomes" id="UP000030645">
    <property type="component" value="Unassembled WGS sequence"/>
</dbReference>
<sequence length="457" mass="51571">MKRKREEEKVGSEIRSAIEELSTLAKLKPKNDHNPGAAQIPTVPFLSICDLVIQVLDKIGPTMTVLRKDIHQNIQRLEKVLESDPSLYSNAVEILKKEESEGNSRMRTSCSRAFVWLTRSLDFTVALLQNLTKDFGQNNMEKAVEESYNITLKSWHGPSTEFRNPESMVQSLKAQNFASNLNGIHLGDFVLSVYEGHYKMMNNYQNFKANSENYPFPNLRNLVMVAGHSVYTSSSCGKVDKEDSWFLESYQKNPGQASTFLAHIQEGIDIAAKDEAALLLFSGGETRKDAGPRSEAQSYWAVAEAKEWFGKGENVRSRALTEEHARDSFENLLFSVCRFRELTGTYPQNISVVSYDFKEERFAQLHRSALGFPESRFSYSGTPAISSAKAAAQKGEALVRTQFKEDPYGCQGSLYRKKLGRDPFHRTIPYPNGCPEIEGLFRYCGTAPYPGYLPWAQ</sequence>
<accession>W9SU28</accession>
<reference evidence="3" key="1">
    <citation type="submission" date="2013-01" db="EMBL/GenBank/DDBJ databases">
        <title>Draft Genome Sequence of a Mulberry Tree, Morus notabilis C.K. Schneid.</title>
        <authorList>
            <person name="He N."/>
            <person name="Zhao S."/>
        </authorList>
    </citation>
    <scope>NUCLEOTIDE SEQUENCE</scope>
</reference>
<dbReference type="InterPro" id="IPR036497">
    <property type="entry name" value="GLTP_sf"/>
</dbReference>
<dbReference type="eggNOG" id="KOG3221">
    <property type="taxonomic scope" value="Eukaryota"/>
</dbReference>
<protein>
    <recommendedName>
        <fullName evidence="1">Glycolipid transfer protein domain-containing protein</fullName>
    </recommendedName>
</protein>
<feature type="domain" description="Glycolipid transfer protein" evidence="1">
    <location>
        <begin position="40"/>
        <end position="157"/>
    </location>
</feature>
<dbReference type="SUPFAM" id="SSF110004">
    <property type="entry name" value="Glycolipid transfer protein, GLTP"/>
    <property type="match status" value="1"/>
</dbReference>
<proteinExistence type="predicted"/>
<evidence type="ECO:0000313" key="2">
    <source>
        <dbReference type="EMBL" id="EXC26592.1"/>
    </source>
</evidence>
<gene>
    <name evidence="2" type="ORF">L484_003538</name>
</gene>
<dbReference type="GO" id="GO:0005737">
    <property type="term" value="C:cytoplasm"/>
    <property type="evidence" value="ECO:0007669"/>
    <property type="project" value="InterPro"/>
</dbReference>
<dbReference type="AlphaFoldDB" id="W9SU28"/>
<name>W9SU28_9ROSA</name>
<evidence type="ECO:0000259" key="1">
    <source>
        <dbReference type="Pfam" id="PF08718"/>
    </source>
</evidence>
<dbReference type="eggNOG" id="KOG4533">
    <property type="taxonomic scope" value="Eukaryota"/>
</dbReference>
<dbReference type="Pfam" id="PF08718">
    <property type="entry name" value="GLTP"/>
    <property type="match status" value="1"/>
</dbReference>
<dbReference type="EMBL" id="KE346112">
    <property type="protein sequence ID" value="EXC26592.1"/>
    <property type="molecule type" value="Genomic_DNA"/>
</dbReference>
<dbReference type="InterPro" id="IPR014830">
    <property type="entry name" value="Glycolipid_transfer_prot_dom"/>
</dbReference>